<dbReference type="EMBL" id="CAXAMN010025583">
    <property type="protein sequence ID" value="CAK9096256.1"/>
    <property type="molecule type" value="Genomic_DNA"/>
</dbReference>
<dbReference type="InterPro" id="IPR029044">
    <property type="entry name" value="Nucleotide-diphossugar_trans"/>
</dbReference>
<protein>
    <recommendedName>
        <fullName evidence="3">Nucleotide-diphospho-sugar transferase domain-containing protein</fullName>
    </recommendedName>
</protein>
<evidence type="ECO:0008006" key="3">
    <source>
        <dbReference type="Google" id="ProtNLM"/>
    </source>
</evidence>
<dbReference type="Gene3D" id="3.90.550.10">
    <property type="entry name" value="Spore Coat Polysaccharide Biosynthesis Protein SpsA, Chain A"/>
    <property type="match status" value="1"/>
</dbReference>
<dbReference type="SUPFAM" id="SSF53448">
    <property type="entry name" value="Nucleotide-diphospho-sugar transferases"/>
    <property type="match status" value="1"/>
</dbReference>
<name>A0ABP0R6Q0_9DINO</name>
<accession>A0ABP0R6Q0</accession>
<organism evidence="1 2">
    <name type="scientific">Durusdinium trenchii</name>
    <dbReference type="NCBI Taxonomy" id="1381693"/>
    <lineage>
        <taxon>Eukaryota</taxon>
        <taxon>Sar</taxon>
        <taxon>Alveolata</taxon>
        <taxon>Dinophyceae</taxon>
        <taxon>Suessiales</taxon>
        <taxon>Symbiodiniaceae</taxon>
        <taxon>Durusdinium</taxon>
    </lineage>
</organism>
<comment type="caution">
    <text evidence="1">The sequence shown here is derived from an EMBL/GenBank/DDBJ whole genome shotgun (WGS) entry which is preliminary data.</text>
</comment>
<proteinExistence type="predicted"/>
<evidence type="ECO:0000313" key="1">
    <source>
        <dbReference type="EMBL" id="CAK9096256.1"/>
    </source>
</evidence>
<evidence type="ECO:0000313" key="2">
    <source>
        <dbReference type="Proteomes" id="UP001642484"/>
    </source>
</evidence>
<keyword evidence="2" id="KW-1185">Reference proteome</keyword>
<dbReference type="Proteomes" id="UP001642484">
    <property type="component" value="Unassembled WGS sequence"/>
</dbReference>
<reference evidence="1 2" key="1">
    <citation type="submission" date="2024-02" db="EMBL/GenBank/DDBJ databases">
        <authorList>
            <person name="Chen Y."/>
            <person name="Shah S."/>
            <person name="Dougan E. K."/>
            <person name="Thang M."/>
            <person name="Chan C."/>
        </authorList>
    </citation>
    <scope>NUCLEOTIDE SEQUENCE [LARGE SCALE GENOMIC DNA]</scope>
</reference>
<sequence>MAWHGAWHGMAVDPSHRCRNIQRYFRGVRGVLLRRALWPIELRSEQFATQWLFLDRPRCCSRMLAVLLYLSGCKMMQVCEWRELIYEPFIHWSRHGGHIHRTTRDMALLLRNALMRGRGQIEGDAGCFCVFLFAVLVRASSDIAFVGKTLGSSYDVQYAAAHDVMAYFSHMIARTAANPLSSSWPLQHAWLRTLETFRAVAAAQPSEHGIAARCECQEPEGFLTPVLKLLESMEPSNWAVADWTSFLDLDDVRLPPLMQKSCAHETTCSDVQVITHLLCAEHFLLTGDAAKALHKRSRAAAVALFAPHCHRALRAIGSVEDIVYNAALGITEANNKMTSAYLHRALVWRPMPARFVVQPRLVPTHFDAPSAGGSGGGPARLALFATLVNTQDHYKEQNFVLDAMRLKCSADRLGRQLPFHLIYGGGLMESELSLLMRFGFIIEDYSKEVDFIKSKCCKQCDGRRDGWATVFKLFAWKALAYDLVLHVDLDVCFAGRSPAAAMEELKEANVSFLSDPNPSGPGWHSHIFALKPSLEKFKEIVDFTMGHPRFYCSEQDRLHDMFDVSFARAGGMSQAVPHQPICEDFPINPYCLEGTPERHQELSWWDCDRFWQHCVDIPTALVSNVGSF</sequence>
<gene>
    <name evidence="1" type="ORF">CCMP2556_LOCUS45779</name>
</gene>